<evidence type="ECO:0000313" key="1">
    <source>
        <dbReference type="EMBL" id="EIE25672.1"/>
    </source>
</evidence>
<dbReference type="GO" id="GO:0042644">
    <property type="term" value="C:chloroplast nucleoid"/>
    <property type="evidence" value="ECO:0007669"/>
    <property type="project" value="InterPro"/>
</dbReference>
<dbReference type="PANTHER" id="PTHR37262:SF1">
    <property type="entry name" value="PROTEIN PEP-RELATED DEVELOPMENT ARRESTED 1, CHLOROPLASTIC"/>
    <property type="match status" value="1"/>
</dbReference>
<dbReference type="PANTHER" id="PTHR37262">
    <property type="entry name" value="PROTEIN PEP-RELATED DEVELOPMENT ARRESTED 1, CHLOROPLASTIC"/>
    <property type="match status" value="1"/>
</dbReference>
<organism evidence="1 2">
    <name type="scientific">Coccomyxa subellipsoidea (strain C-169)</name>
    <name type="common">Green microalga</name>
    <dbReference type="NCBI Taxonomy" id="574566"/>
    <lineage>
        <taxon>Eukaryota</taxon>
        <taxon>Viridiplantae</taxon>
        <taxon>Chlorophyta</taxon>
        <taxon>core chlorophytes</taxon>
        <taxon>Trebouxiophyceae</taxon>
        <taxon>Trebouxiophyceae incertae sedis</taxon>
        <taxon>Coccomyxaceae</taxon>
        <taxon>Coccomyxa</taxon>
        <taxon>Coccomyxa subellipsoidea</taxon>
    </lineage>
</organism>
<keyword evidence="2" id="KW-1185">Reference proteome</keyword>
<dbReference type="Proteomes" id="UP000007264">
    <property type="component" value="Unassembled WGS sequence"/>
</dbReference>
<dbReference type="RefSeq" id="XP_005650216.1">
    <property type="nucleotide sequence ID" value="XM_005650159.1"/>
</dbReference>
<comment type="caution">
    <text evidence="1">The sequence shown here is derived from an EMBL/GenBank/DDBJ whole genome shotgun (WGS) entry which is preliminary data.</text>
</comment>
<sequence length="376" mass="40734">MERSVSHTFAGTSHARHTCYKVVQNCKLTVCALRCEASRSILKGITSFLSKRPATSGHKKSFQLKLQMSGNAQPAGAFTAPTDPLVQKQVDRAADIVTDLMEEVNKDLFVATAVADITREAPEVTERDAIKAAVEKRIDSLDEFFVATLRLFAQAASEQSNHDLAERLGAIEEEVLAQVAKRLPAELRVLDAVQRLTSSEERVDLLRRAASGAAADVSMPAADVSVPACQLSSLQTIANQVIDDMEDKEAVPDKQLLARLCLIREELSVVAAEQGSDSSGSAFAEAKVIYQRLIPQGTAARALLKKALDEGFEDSSKARRPRGTEAVRPGRLLTCLTGMQRELAAQGNAANQPILNRLEELRLATLQLLASLAYDS</sequence>
<dbReference type="InterPro" id="IPR038961">
    <property type="entry name" value="PRDA1"/>
</dbReference>
<gene>
    <name evidence="1" type="ORF">COCSUDRAFT_46328</name>
</gene>
<protein>
    <submittedName>
        <fullName evidence="1">Uncharacterized protein</fullName>
    </submittedName>
</protein>
<dbReference type="eggNOG" id="ENOG502SB7S">
    <property type="taxonomic scope" value="Eukaryota"/>
</dbReference>
<dbReference type="AlphaFoldDB" id="I0Z4V3"/>
<dbReference type="EMBL" id="AGSI01000003">
    <property type="protein sequence ID" value="EIE25672.1"/>
    <property type="molecule type" value="Genomic_DNA"/>
</dbReference>
<dbReference type="KEGG" id="csl:COCSUDRAFT_46328"/>
<evidence type="ECO:0000313" key="2">
    <source>
        <dbReference type="Proteomes" id="UP000007264"/>
    </source>
</evidence>
<dbReference type="GO" id="GO:0006355">
    <property type="term" value="P:regulation of DNA-templated transcription"/>
    <property type="evidence" value="ECO:0007669"/>
    <property type="project" value="InterPro"/>
</dbReference>
<accession>I0Z4V3</accession>
<reference evidence="1 2" key="1">
    <citation type="journal article" date="2012" name="Genome Biol.">
        <title>The genome of the polar eukaryotic microalga coccomyxa subellipsoidea reveals traits of cold adaptation.</title>
        <authorList>
            <person name="Blanc G."/>
            <person name="Agarkova I."/>
            <person name="Grimwood J."/>
            <person name="Kuo A."/>
            <person name="Brueggeman A."/>
            <person name="Dunigan D."/>
            <person name="Gurnon J."/>
            <person name="Ladunga I."/>
            <person name="Lindquist E."/>
            <person name="Lucas S."/>
            <person name="Pangilinan J."/>
            <person name="Proschold T."/>
            <person name="Salamov A."/>
            <person name="Schmutz J."/>
            <person name="Weeks D."/>
            <person name="Yamada T."/>
            <person name="Claverie J.M."/>
            <person name="Grigoriev I."/>
            <person name="Van Etten J."/>
            <person name="Lomsadze A."/>
            <person name="Borodovsky M."/>
        </authorList>
    </citation>
    <scope>NUCLEOTIDE SEQUENCE [LARGE SCALE GENOMIC DNA]</scope>
    <source>
        <strain evidence="1 2">C-169</strain>
    </source>
</reference>
<dbReference type="OrthoDB" id="2015968at2759"/>
<dbReference type="GeneID" id="17043676"/>
<name>I0Z4V3_COCSC</name>
<proteinExistence type="predicted"/>